<dbReference type="RefSeq" id="XP_025552056.1">
    <property type="nucleotide sequence ID" value="XM_025700846.1"/>
</dbReference>
<dbReference type="EMBL" id="KZ824281">
    <property type="protein sequence ID" value="RAL12902.1"/>
    <property type="molecule type" value="Genomic_DNA"/>
</dbReference>
<dbReference type="GeneID" id="37205135"/>
<organism evidence="1 2">
    <name type="scientific">Aspergillus homomorphus (strain CBS 101889)</name>
    <dbReference type="NCBI Taxonomy" id="1450537"/>
    <lineage>
        <taxon>Eukaryota</taxon>
        <taxon>Fungi</taxon>
        <taxon>Dikarya</taxon>
        <taxon>Ascomycota</taxon>
        <taxon>Pezizomycotina</taxon>
        <taxon>Eurotiomycetes</taxon>
        <taxon>Eurotiomycetidae</taxon>
        <taxon>Eurotiales</taxon>
        <taxon>Aspergillaceae</taxon>
        <taxon>Aspergillus</taxon>
        <taxon>Aspergillus subgen. Circumdati</taxon>
    </lineage>
</organism>
<keyword evidence="2" id="KW-1185">Reference proteome</keyword>
<gene>
    <name evidence="1" type="ORF">BO97DRAFT_48365</name>
</gene>
<evidence type="ECO:0000313" key="1">
    <source>
        <dbReference type="EMBL" id="RAL12902.1"/>
    </source>
</evidence>
<evidence type="ECO:0000313" key="2">
    <source>
        <dbReference type="Proteomes" id="UP000248961"/>
    </source>
</evidence>
<reference evidence="1 2" key="1">
    <citation type="submission" date="2018-02" db="EMBL/GenBank/DDBJ databases">
        <title>The genomes of Aspergillus section Nigri reveals drivers in fungal speciation.</title>
        <authorList>
            <consortium name="DOE Joint Genome Institute"/>
            <person name="Vesth T.C."/>
            <person name="Nybo J."/>
            <person name="Theobald S."/>
            <person name="Brandl J."/>
            <person name="Frisvad J.C."/>
            <person name="Nielsen K.F."/>
            <person name="Lyhne E.K."/>
            <person name="Kogle M.E."/>
            <person name="Kuo A."/>
            <person name="Riley R."/>
            <person name="Clum A."/>
            <person name="Nolan M."/>
            <person name="Lipzen A."/>
            <person name="Salamov A."/>
            <person name="Henrissat B."/>
            <person name="Wiebenga A."/>
            <person name="De vries R.P."/>
            <person name="Grigoriev I.V."/>
            <person name="Mortensen U.H."/>
            <person name="Andersen M.R."/>
            <person name="Baker S.E."/>
        </authorList>
    </citation>
    <scope>NUCLEOTIDE SEQUENCE [LARGE SCALE GENOMIC DNA]</scope>
    <source>
        <strain evidence="1 2">CBS 101889</strain>
    </source>
</reference>
<proteinExistence type="predicted"/>
<name>A0A395HY90_ASPHC</name>
<protein>
    <submittedName>
        <fullName evidence="1">Uncharacterized protein</fullName>
    </submittedName>
</protein>
<sequence length="191" mass="21505">MILISFWPYTRKELALNEYAYCQRESRFGATECINASSRAEYWGPKDLTDSTLPSIRQSLESLEKNLKAVKALAVNEQLGTPAGDLPLAPAEGYDEDPVAVNKDGIVLQQIHILVGVRITRAQNKDFRTGPQVATSRVSLFIVVLFGHISWRVAIFSLNFQLFHQSSSLLLVHLCNIESTLEIFLLNRRSR</sequence>
<dbReference type="Proteomes" id="UP000248961">
    <property type="component" value="Unassembled WGS sequence"/>
</dbReference>
<accession>A0A395HY90</accession>
<dbReference type="VEuPathDB" id="FungiDB:BO97DRAFT_48365"/>
<dbReference type="AlphaFoldDB" id="A0A395HY90"/>